<name>A0A8H3J5H5_9LECA</name>
<reference evidence="9" key="1">
    <citation type="submission" date="2021-03" db="EMBL/GenBank/DDBJ databases">
        <authorList>
            <person name="Tagirdzhanova G."/>
        </authorList>
    </citation>
    <scope>NUCLEOTIDE SEQUENCE</scope>
</reference>
<evidence type="ECO:0000259" key="8">
    <source>
        <dbReference type="Pfam" id="PF20684"/>
    </source>
</evidence>
<evidence type="ECO:0000313" key="9">
    <source>
        <dbReference type="EMBL" id="CAF9940883.1"/>
    </source>
</evidence>
<dbReference type="PANTHER" id="PTHR33048:SF47">
    <property type="entry name" value="INTEGRAL MEMBRANE PROTEIN-RELATED"/>
    <property type="match status" value="1"/>
</dbReference>
<evidence type="ECO:0000256" key="2">
    <source>
        <dbReference type="ARBA" id="ARBA00022692"/>
    </source>
</evidence>
<dbReference type="GO" id="GO:0016020">
    <property type="term" value="C:membrane"/>
    <property type="evidence" value="ECO:0007669"/>
    <property type="project" value="UniProtKB-SubCell"/>
</dbReference>
<comment type="caution">
    <text evidence="9">The sequence shown here is derived from an EMBL/GenBank/DDBJ whole genome shotgun (WGS) entry which is preliminary data.</text>
</comment>
<feature type="transmembrane region" description="Helical" evidence="7">
    <location>
        <begin position="122"/>
        <end position="145"/>
    </location>
</feature>
<keyword evidence="4 7" id="KW-0472">Membrane</keyword>
<feature type="region of interest" description="Disordered" evidence="6">
    <location>
        <begin position="373"/>
        <end position="406"/>
    </location>
</feature>
<keyword evidence="10" id="KW-1185">Reference proteome</keyword>
<feature type="transmembrane region" description="Helical" evidence="7">
    <location>
        <begin position="165"/>
        <end position="192"/>
    </location>
</feature>
<comment type="similarity">
    <text evidence="5">Belongs to the SAT4 family.</text>
</comment>
<dbReference type="InterPro" id="IPR052337">
    <property type="entry name" value="SAT4-like"/>
</dbReference>
<dbReference type="AlphaFoldDB" id="A0A8H3J5H5"/>
<sequence>MDMANMAGMTGMASSATSTSSTMAKMVIATAKAMSTAAMSPTPAASTTMGGAAMASSIMNNPQAGMATSMATEKDMCALPGMSQMCESRTHIVIGTCIGLMILSTVAVLLRLASRRVSALSFWYDDAVIISSLIVSFACSALMLVDANNGIGRHFETVPESSVVLLFKTTVAYEILYCVCVTLIKISILLFYYRLFGVRKAFKYSCYIVLALVICWCIAIVFSNIFQCIPVEAAWIRPYPHSKCINNNASLLGTAITNVFLDVVILVLPMAPIWSLSLTLRQKITLTAIFLLGAFICTAAIVRVWAILNIDQTDVTWSYVRPLIWSAVEISIGITCACLPTLQPLIQLCLGRRSLSNNNNHPDRRYQNHIDTHYNINNHPNHQKPKNSNNPKIKNNRTHPPFPLSPAPSYAVTVSVGAATHGRPQMVGVRAPSYSRSLGTEYYPLQKTGAGAHMHNVKEILAESRWDSREDLSSERAGTSWSEEDEVPLKGGGRGGAGGREKGREKREAGVVVQTREDTESGGALSPV</sequence>
<feature type="domain" description="Rhodopsin" evidence="8">
    <location>
        <begin position="110"/>
        <end position="347"/>
    </location>
</feature>
<evidence type="ECO:0000256" key="7">
    <source>
        <dbReference type="SAM" id="Phobius"/>
    </source>
</evidence>
<dbReference type="OrthoDB" id="5417844at2759"/>
<keyword evidence="3 7" id="KW-1133">Transmembrane helix</keyword>
<keyword evidence="2 7" id="KW-0812">Transmembrane</keyword>
<proteinExistence type="inferred from homology"/>
<evidence type="ECO:0000256" key="1">
    <source>
        <dbReference type="ARBA" id="ARBA00004141"/>
    </source>
</evidence>
<feature type="region of interest" description="Disordered" evidence="6">
    <location>
        <begin position="467"/>
        <end position="528"/>
    </location>
</feature>
<feature type="compositionally biased region" description="Basic and acidic residues" evidence="6">
    <location>
        <begin position="499"/>
        <end position="519"/>
    </location>
</feature>
<feature type="transmembrane region" description="Helical" evidence="7">
    <location>
        <begin position="323"/>
        <end position="346"/>
    </location>
</feature>
<feature type="transmembrane region" description="Helical" evidence="7">
    <location>
        <begin position="204"/>
        <end position="229"/>
    </location>
</feature>
<feature type="transmembrane region" description="Helical" evidence="7">
    <location>
        <begin position="92"/>
        <end position="110"/>
    </location>
</feature>
<accession>A0A8H3J5H5</accession>
<organism evidence="9 10">
    <name type="scientific">Imshaugia aleurites</name>
    <dbReference type="NCBI Taxonomy" id="172621"/>
    <lineage>
        <taxon>Eukaryota</taxon>
        <taxon>Fungi</taxon>
        <taxon>Dikarya</taxon>
        <taxon>Ascomycota</taxon>
        <taxon>Pezizomycotina</taxon>
        <taxon>Lecanoromycetes</taxon>
        <taxon>OSLEUM clade</taxon>
        <taxon>Lecanoromycetidae</taxon>
        <taxon>Lecanorales</taxon>
        <taxon>Lecanorineae</taxon>
        <taxon>Parmeliaceae</taxon>
        <taxon>Imshaugia</taxon>
    </lineage>
</organism>
<gene>
    <name evidence="9" type="ORF">IMSHALPRED_002205</name>
</gene>
<feature type="transmembrane region" description="Helical" evidence="7">
    <location>
        <begin position="286"/>
        <end position="308"/>
    </location>
</feature>
<evidence type="ECO:0000313" key="10">
    <source>
        <dbReference type="Proteomes" id="UP000664534"/>
    </source>
</evidence>
<evidence type="ECO:0000256" key="3">
    <source>
        <dbReference type="ARBA" id="ARBA00022989"/>
    </source>
</evidence>
<dbReference type="InterPro" id="IPR049326">
    <property type="entry name" value="Rhodopsin_dom_fungi"/>
</dbReference>
<dbReference type="Proteomes" id="UP000664534">
    <property type="component" value="Unassembled WGS sequence"/>
</dbReference>
<dbReference type="EMBL" id="CAJPDT010000138">
    <property type="protein sequence ID" value="CAF9940883.1"/>
    <property type="molecule type" value="Genomic_DNA"/>
</dbReference>
<evidence type="ECO:0000256" key="6">
    <source>
        <dbReference type="SAM" id="MobiDB-lite"/>
    </source>
</evidence>
<evidence type="ECO:0000256" key="5">
    <source>
        <dbReference type="ARBA" id="ARBA00038359"/>
    </source>
</evidence>
<feature type="transmembrane region" description="Helical" evidence="7">
    <location>
        <begin position="249"/>
        <end position="274"/>
    </location>
</feature>
<dbReference type="PANTHER" id="PTHR33048">
    <property type="entry name" value="PTH11-LIKE INTEGRAL MEMBRANE PROTEIN (AFU_ORTHOLOGUE AFUA_5G11245)"/>
    <property type="match status" value="1"/>
</dbReference>
<evidence type="ECO:0000256" key="4">
    <source>
        <dbReference type="ARBA" id="ARBA00023136"/>
    </source>
</evidence>
<protein>
    <recommendedName>
        <fullName evidence="8">Rhodopsin domain-containing protein</fullName>
    </recommendedName>
</protein>
<dbReference type="Pfam" id="PF20684">
    <property type="entry name" value="Fung_rhodopsin"/>
    <property type="match status" value="1"/>
</dbReference>
<comment type="subcellular location">
    <subcellularLocation>
        <location evidence="1">Membrane</location>
        <topology evidence="1">Multi-pass membrane protein</topology>
    </subcellularLocation>
</comment>